<accession>A0ABP4JFG5</accession>
<dbReference type="InterPro" id="IPR036191">
    <property type="entry name" value="RRF_sf"/>
</dbReference>
<keyword evidence="3" id="KW-0963">Cytoplasm</keyword>
<keyword evidence="6" id="KW-1185">Reference proteome</keyword>
<dbReference type="CDD" id="cd00520">
    <property type="entry name" value="RRF"/>
    <property type="match status" value="1"/>
</dbReference>
<dbReference type="HAMAP" id="MF_00040">
    <property type="entry name" value="RRF"/>
    <property type="match status" value="1"/>
</dbReference>
<dbReference type="InterPro" id="IPR023584">
    <property type="entry name" value="Ribosome_recyc_fac_dom"/>
</dbReference>
<reference evidence="6" key="1">
    <citation type="journal article" date="2019" name="Int. J. Syst. Evol. Microbiol.">
        <title>The Global Catalogue of Microorganisms (GCM) 10K type strain sequencing project: providing services to taxonomists for standard genome sequencing and annotation.</title>
        <authorList>
            <consortium name="The Broad Institute Genomics Platform"/>
            <consortium name="The Broad Institute Genome Sequencing Center for Infectious Disease"/>
            <person name="Wu L."/>
            <person name="Ma J."/>
        </authorList>
    </citation>
    <scope>NUCLEOTIDE SEQUENCE [LARGE SCALE GENOMIC DNA]</scope>
    <source>
        <strain evidence="6">JCM 12398</strain>
    </source>
</reference>
<dbReference type="Gene3D" id="1.10.132.20">
    <property type="entry name" value="Ribosome-recycling factor"/>
    <property type="match status" value="1"/>
</dbReference>
<dbReference type="Proteomes" id="UP001501266">
    <property type="component" value="Unassembled WGS sequence"/>
</dbReference>
<evidence type="ECO:0000259" key="4">
    <source>
        <dbReference type="Pfam" id="PF01765"/>
    </source>
</evidence>
<comment type="function">
    <text evidence="3">Responsible for the release of ribosomes from messenger RNA at the termination of protein biosynthesis. May increase the efficiency of translation by recycling ribosomes from one round of translation to another.</text>
</comment>
<comment type="subcellular location">
    <subcellularLocation>
        <location evidence="3">Cytoplasm</location>
    </subcellularLocation>
</comment>
<evidence type="ECO:0000256" key="3">
    <source>
        <dbReference type="HAMAP-Rule" id="MF_00040"/>
    </source>
</evidence>
<protein>
    <recommendedName>
        <fullName evidence="3">Ribosome-recycling factor</fullName>
        <shortName evidence="3">RRF</shortName>
    </recommendedName>
    <alternativeName>
        <fullName evidence="3">Ribosome-releasing factor</fullName>
    </alternativeName>
</protein>
<keyword evidence="2 3" id="KW-0648">Protein biosynthesis</keyword>
<gene>
    <name evidence="3 5" type="primary">frr</name>
    <name evidence="5" type="ORF">GCM10009640_02030</name>
</gene>
<dbReference type="NCBIfam" id="TIGR00496">
    <property type="entry name" value="frr"/>
    <property type="match status" value="1"/>
</dbReference>
<dbReference type="Pfam" id="PF01765">
    <property type="entry name" value="RRF"/>
    <property type="match status" value="1"/>
</dbReference>
<organism evidence="5 6">
    <name type="scientific">Agrococcus citreus</name>
    <dbReference type="NCBI Taxonomy" id="84643"/>
    <lineage>
        <taxon>Bacteria</taxon>
        <taxon>Bacillati</taxon>
        <taxon>Actinomycetota</taxon>
        <taxon>Actinomycetes</taxon>
        <taxon>Micrococcales</taxon>
        <taxon>Microbacteriaceae</taxon>
        <taxon>Agrococcus</taxon>
    </lineage>
</organism>
<dbReference type="PANTHER" id="PTHR20982:SF3">
    <property type="entry name" value="MITOCHONDRIAL RIBOSOME RECYCLING FACTOR PSEUDO 1"/>
    <property type="match status" value="1"/>
</dbReference>
<sequence>MAQSIEVAKADFQTVSAGRANPALFQKLLVEYYGSPTPLVQLAGFQQPDARTLVITPFDKTALKEIERAIVAAPHLHVDPSNDGTIIRIVMPELTEDRRRDYVKIVKDKAEQARVAVRNVRRQAMTDLDKLSGEVSDDEIARAGKELEAATKQTVESIDDALKKKEAELLEV</sequence>
<dbReference type="EMBL" id="BAAAKK010000001">
    <property type="protein sequence ID" value="GAA1417627.1"/>
    <property type="molecule type" value="Genomic_DNA"/>
</dbReference>
<dbReference type="PANTHER" id="PTHR20982">
    <property type="entry name" value="RIBOSOME RECYCLING FACTOR"/>
    <property type="match status" value="1"/>
</dbReference>
<comment type="caution">
    <text evidence="5">The sequence shown here is derived from an EMBL/GenBank/DDBJ whole genome shotgun (WGS) entry which is preliminary data.</text>
</comment>
<name>A0ABP4JFG5_9MICO</name>
<feature type="domain" description="Ribosome recycling factor" evidence="4">
    <location>
        <begin position="9"/>
        <end position="170"/>
    </location>
</feature>
<evidence type="ECO:0000313" key="5">
    <source>
        <dbReference type="EMBL" id="GAA1417627.1"/>
    </source>
</evidence>
<evidence type="ECO:0000313" key="6">
    <source>
        <dbReference type="Proteomes" id="UP001501266"/>
    </source>
</evidence>
<comment type="similarity">
    <text evidence="1 3">Belongs to the RRF family.</text>
</comment>
<evidence type="ECO:0000256" key="1">
    <source>
        <dbReference type="ARBA" id="ARBA00005912"/>
    </source>
</evidence>
<proteinExistence type="inferred from homology"/>
<evidence type="ECO:0000256" key="2">
    <source>
        <dbReference type="ARBA" id="ARBA00022917"/>
    </source>
</evidence>
<dbReference type="SUPFAM" id="SSF55194">
    <property type="entry name" value="Ribosome recycling factor, RRF"/>
    <property type="match status" value="1"/>
</dbReference>
<dbReference type="InterPro" id="IPR002661">
    <property type="entry name" value="Ribosome_recyc_fac"/>
</dbReference>
<dbReference type="Gene3D" id="3.30.1360.40">
    <property type="match status" value="1"/>
</dbReference>